<organism evidence="2 3">
    <name type="scientific">Linderina pennispora</name>
    <dbReference type="NCBI Taxonomy" id="61395"/>
    <lineage>
        <taxon>Eukaryota</taxon>
        <taxon>Fungi</taxon>
        <taxon>Fungi incertae sedis</taxon>
        <taxon>Zoopagomycota</taxon>
        <taxon>Kickxellomycotina</taxon>
        <taxon>Kickxellomycetes</taxon>
        <taxon>Kickxellales</taxon>
        <taxon>Kickxellaceae</taxon>
        <taxon>Linderina</taxon>
    </lineage>
</organism>
<name>A0A1Y1WFF4_9FUNG</name>
<protein>
    <submittedName>
        <fullName evidence="2">Uncharacterized protein</fullName>
    </submittedName>
</protein>
<feature type="compositionally biased region" description="Polar residues" evidence="1">
    <location>
        <begin position="85"/>
        <end position="96"/>
    </location>
</feature>
<sequence length="438" mass="48014">MTSLSSTVDPISDLLRLLDGVDSADLAEFIESEHRELLTLREQVRQYDQAVFELRGHLQHVFSCVGGLSALPMSSATKVFLNLAKQPQSPPNTTSLAPPLTPMSRPASSLTSMPTRRTSFRIVSDPSFQLHPPPRHSSANMTSACAKKHVLVSTEGAEITSMRSVGIQTDQDHSEAVLRERKTQVRTLRKKLQDKELRQFAYASDCVGLKRTESIMIEAPNGWAQIYAAHAGALRAPAATKFRRSVIAKPAVRCKRASTARTFGSKSRQSRILCESGRGVCSVLTAVDQASEDNSETANVPDKQPVGYVNGWPVYADQAPADDDAALSDVAQCIAVEAEASDETAPHNNDNTADLVLSFPPPPTSIAQPAQHKPPPVVHQGIHDQYDYAPENMHYNVSIQEMELPVTLAPRTPRLLRSVVSSSPRRLYSRLSNRLKRI</sequence>
<gene>
    <name evidence="2" type="ORF">DL89DRAFT_291481</name>
</gene>
<dbReference type="GeneID" id="63806852"/>
<accession>A0A1Y1WFF4</accession>
<comment type="caution">
    <text evidence="2">The sequence shown here is derived from an EMBL/GenBank/DDBJ whole genome shotgun (WGS) entry which is preliminary data.</text>
</comment>
<reference evidence="2 3" key="1">
    <citation type="submission" date="2016-07" db="EMBL/GenBank/DDBJ databases">
        <title>Pervasive Adenine N6-methylation of Active Genes in Fungi.</title>
        <authorList>
            <consortium name="DOE Joint Genome Institute"/>
            <person name="Mondo S.J."/>
            <person name="Dannebaum R.O."/>
            <person name="Kuo R.C."/>
            <person name="Labutti K."/>
            <person name="Haridas S."/>
            <person name="Kuo A."/>
            <person name="Salamov A."/>
            <person name="Ahrendt S.R."/>
            <person name="Lipzen A."/>
            <person name="Sullivan W."/>
            <person name="Andreopoulos W.B."/>
            <person name="Clum A."/>
            <person name="Lindquist E."/>
            <person name="Daum C."/>
            <person name="Ramamoorthy G.K."/>
            <person name="Gryganskyi A."/>
            <person name="Culley D."/>
            <person name="Magnuson J.K."/>
            <person name="James T.Y."/>
            <person name="O'Malley M.A."/>
            <person name="Stajich J.E."/>
            <person name="Spatafora J.W."/>
            <person name="Visel A."/>
            <person name="Grigoriev I.V."/>
        </authorList>
    </citation>
    <scope>NUCLEOTIDE SEQUENCE [LARGE SCALE GENOMIC DNA]</scope>
    <source>
        <strain evidence="2 3">ATCC 12442</strain>
    </source>
</reference>
<evidence type="ECO:0000313" key="2">
    <source>
        <dbReference type="EMBL" id="ORX72280.1"/>
    </source>
</evidence>
<evidence type="ECO:0000313" key="3">
    <source>
        <dbReference type="Proteomes" id="UP000193922"/>
    </source>
</evidence>
<keyword evidence="3" id="KW-1185">Reference proteome</keyword>
<proteinExistence type="predicted"/>
<dbReference type="EMBL" id="MCFD01000003">
    <property type="protein sequence ID" value="ORX72280.1"/>
    <property type="molecule type" value="Genomic_DNA"/>
</dbReference>
<dbReference type="AlphaFoldDB" id="A0A1Y1WFF4"/>
<evidence type="ECO:0000256" key="1">
    <source>
        <dbReference type="SAM" id="MobiDB-lite"/>
    </source>
</evidence>
<dbReference type="Proteomes" id="UP000193922">
    <property type="component" value="Unassembled WGS sequence"/>
</dbReference>
<dbReference type="RefSeq" id="XP_040745704.1">
    <property type="nucleotide sequence ID" value="XM_040890204.1"/>
</dbReference>
<dbReference type="OrthoDB" id="5552603at2759"/>
<feature type="region of interest" description="Disordered" evidence="1">
    <location>
        <begin position="85"/>
        <end position="113"/>
    </location>
</feature>